<dbReference type="EnsemblPlants" id="AUR62035746-RA">
    <property type="protein sequence ID" value="AUR62035746-RA:cds"/>
    <property type="gene ID" value="AUR62035746"/>
</dbReference>
<evidence type="ECO:0000313" key="9">
    <source>
        <dbReference type="Proteomes" id="UP000596660"/>
    </source>
</evidence>
<keyword evidence="5" id="KW-0175">Coiled coil</keyword>
<reference evidence="8" key="2">
    <citation type="submission" date="2021-03" db="UniProtKB">
        <authorList>
            <consortium name="EnsemblPlants"/>
        </authorList>
    </citation>
    <scope>IDENTIFICATION</scope>
</reference>
<keyword evidence="6" id="KW-0472">Membrane</keyword>
<dbReference type="InterPro" id="IPR010666">
    <property type="entry name" value="Znf_GRF"/>
</dbReference>
<name>A0A803MV19_CHEQI</name>
<dbReference type="AlphaFoldDB" id="A0A803MV19"/>
<organism evidence="8 9">
    <name type="scientific">Chenopodium quinoa</name>
    <name type="common">Quinoa</name>
    <dbReference type="NCBI Taxonomy" id="63459"/>
    <lineage>
        <taxon>Eukaryota</taxon>
        <taxon>Viridiplantae</taxon>
        <taxon>Streptophyta</taxon>
        <taxon>Embryophyta</taxon>
        <taxon>Tracheophyta</taxon>
        <taxon>Spermatophyta</taxon>
        <taxon>Magnoliopsida</taxon>
        <taxon>eudicotyledons</taxon>
        <taxon>Gunneridae</taxon>
        <taxon>Pentapetalae</taxon>
        <taxon>Caryophyllales</taxon>
        <taxon>Chenopodiaceae</taxon>
        <taxon>Chenopodioideae</taxon>
        <taxon>Atripliceae</taxon>
        <taxon>Chenopodium</taxon>
    </lineage>
</organism>
<feature type="transmembrane region" description="Helical" evidence="6">
    <location>
        <begin position="137"/>
        <end position="155"/>
    </location>
</feature>
<keyword evidence="3" id="KW-0862">Zinc</keyword>
<evidence type="ECO:0000259" key="7">
    <source>
        <dbReference type="PROSITE" id="PS51999"/>
    </source>
</evidence>
<keyword evidence="6" id="KW-1133">Transmembrane helix</keyword>
<feature type="domain" description="GRF-type" evidence="7">
    <location>
        <begin position="28"/>
        <end position="69"/>
    </location>
</feature>
<dbReference type="GO" id="GO:0008270">
    <property type="term" value="F:zinc ion binding"/>
    <property type="evidence" value="ECO:0007669"/>
    <property type="project" value="UniProtKB-KW"/>
</dbReference>
<dbReference type="PANTHER" id="PTHR33248">
    <property type="entry name" value="ZINC ION-BINDING PROTEIN"/>
    <property type="match status" value="1"/>
</dbReference>
<keyword evidence="6" id="KW-0812">Transmembrane</keyword>
<evidence type="ECO:0000256" key="3">
    <source>
        <dbReference type="ARBA" id="ARBA00022833"/>
    </source>
</evidence>
<evidence type="ECO:0000256" key="5">
    <source>
        <dbReference type="SAM" id="Coils"/>
    </source>
</evidence>
<evidence type="ECO:0000256" key="6">
    <source>
        <dbReference type="SAM" id="Phobius"/>
    </source>
</evidence>
<sequence>MAGGRTSLGGSPASSSSSRGGLYANMKCNCGLDDVVRTVRKGPNVGCNFFGCPKWPDTDCNFMKWVDYNNGDDLRFQIFERETTIAELEMHKAMLEDKVKRLQGKKGNFADELQEMKAEITQLRIELMRCSRTESNLTLALFSSWVFFGIVVCILKMGS</sequence>
<dbReference type="Pfam" id="PF06839">
    <property type="entry name" value="Zn_ribbon_GRF"/>
    <property type="match status" value="1"/>
</dbReference>
<dbReference type="PROSITE" id="PS51999">
    <property type="entry name" value="ZF_GRF"/>
    <property type="match status" value="1"/>
</dbReference>
<evidence type="ECO:0000256" key="1">
    <source>
        <dbReference type="ARBA" id="ARBA00022723"/>
    </source>
</evidence>
<dbReference type="Proteomes" id="UP000596660">
    <property type="component" value="Unplaced"/>
</dbReference>
<dbReference type="Gramene" id="AUR62035746-RA">
    <property type="protein sequence ID" value="AUR62035746-RA:cds"/>
    <property type="gene ID" value="AUR62035746"/>
</dbReference>
<accession>A0A803MV19</accession>
<protein>
    <recommendedName>
        <fullName evidence="7">GRF-type domain-containing protein</fullName>
    </recommendedName>
</protein>
<keyword evidence="1" id="KW-0479">Metal-binding</keyword>
<proteinExistence type="predicted"/>
<keyword evidence="2 4" id="KW-0863">Zinc-finger</keyword>
<reference evidence="8" key="1">
    <citation type="journal article" date="2017" name="Nature">
        <title>The genome of Chenopodium quinoa.</title>
        <authorList>
            <person name="Jarvis D.E."/>
            <person name="Ho Y.S."/>
            <person name="Lightfoot D.J."/>
            <person name="Schmoeckel S.M."/>
            <person name="Li B."/>
            <person name="Borm T.J.A."/>
            <person name="Ohyanagi H."/>
            <person name="Mineta K."/>
            <person name="Michell C.T."/>
            <person name="Saber N."/>
            <person name="Kharbatia N.M."/>
            <person name="Rupper R.R."/>
            <person name="Sharp A.R."/>
            <person name="Dally N."/>
            <person name="Boughton B.A."/>
            <person name="Woo Y.H."/>
            <person name="Gao G."/>
            <person name="Schijlen E.G.W.M."/>
            <person name="Guo X."/>
            <person name="Momin A.A."/>
            <person name="Negrao S."/>
            <person name="Al-Babili S."/>
            <person name="Gehring C."/>
            <person name="Roessner U."/>
            <person name="Jung C."/>
            <person name="Murphy K."/>
            <person name="Arold S.T."/>
            <person name="Gojobori T."/>
            <person name="van der Linden C.G."/>
            <person name="van Loo E.N."/>
            <person name="Jellen E.N."/>
            <person name="Maughan P.J."/>
            <person name="Tester M."/>
        </authorList>
    </citation>
    <scope>NUCLEOTIDE SEQUENCE [LARGE SCALE GENOMIC DNA]</scope>
    <source>
        <strain evidence="8">cv. PI 614886</strain>
    </source>
</reference>
<keyword evidence="9" id="KW-1185">Reference proteome</keyword>
<evidence type="ECO:0000256" key="4">
    <source>
        <dbReference type="PROSITE-ProRule" id="PRU01343"/>
    </source>
</evidence>
<feature type="coiled-coil region" evidence="5">
    <location>
        <begin position="85"/>
        <end position="133"/>
    </location>
</feature>
<evidence type="ECO:0000313" key="8">
    <source>
        <dbReference type="EnsemblPlants" id="AUR62035746-RA:cds"/>
    </source>
</evidence>
<evidence type="ECO:0000256" key="2">
    <source>
        <dbReference type="ARBA" id="ARBA00022771"/>
    </source>
</evidence>